<sequence length="102" mass="11618">MKSGKAGTQGTWWQGVFRQATPARTMASEALVVWRHVSPARRSRSVVCLATLGQRQAILLRQRCFARFDVRDLQCFSDTLKVSLLVFIELWLRTYPLSYGLG</sequence>
<name>A0A4D6NR45_VIGUN</name>
<reference evidence="1 2" key="1">
    <citation type="submission" date="2019-04" db="EMBL/GenBank/DDBJ databases">
        <title>An improved genome assembly and genetic linkage map for asparagus bean, Vigna unguiculata ssp. sesquipedialis.</title>
        <authorList>
            <person name="Xia Q."/>
            <person name="Zhang R."/>
            <person name="Dong Y."/>
        </authorList>
    </citation>
    <scope>NUCLEOTIDE SEQUENCE [LARGE SCALE GENOMIC DNA]</scope>
    <source>
        <tissue evidence="1">Leaf</tissue>
    </source>
</reference>
<evidence type="ECO:0000313" key="2">
    <source>
        <dbReference type="Proteomes" id="UP000501690"/>
    </source>
</evidence>
<dbReference type="AlphaFoldDB" id="A0A4D6NR45"/>
<dbReference type="EMBL" id="CP039355">
    <property type="protein sequence ID" value="QCE15124.1"/>
    <property type="molecule type" value="Genomic_DNA"/>
</dbReference>
<keyword evidence="2" id="KW-1185">Reference proteome</keyword>
<evidence type="ECO:0000313" key="1">
    <source>
        <dbReference type="EMBL" id="QCE15124.1"/>
    </source>
</evidence>
<organism evidence="1 2">
    <name type="scientific">Vigna unguiculata</name>
    <name type="common">Cowpea</name>
    <dbReference type="NCBI Taxonomy" id="3917"/>
    <lineage>
        <taxon>Eukaryota</taxon>
        <taxon>Viridiplantae</taxon>
        <taxon>Streptophyta</taxon>
        <taxon>Embryophyta</taxon>
        <taxon>Tracheophyta</taxon>
        <taxon>Spermatophyta</taxon>
        <taxon>Magnoliopsida</taxon>
        <taxon>eudicotyledons</taxon>
        <taxon>Gunneridae</taxon>
        <taxon>Pentapetalae</taxon>
        <taxon>rosids</taxon>
        <taxon>fabids</taxon>
        <taxon>Fabales</taxon>
        <taxon>Fabaceae</taxon>
        <taxon>Papilionoideae</taxon>
        <taxon>50 kb inversion clade</taxon>
        <taxon>NPAAA clade</taxon>
        <taxon>indigoferoid/millettioid clade</taxon>
        <taxon>Phaseoleae</taxon>
        <taxon>Vigna</taxon>
    </lineage>
</organism>
<accession>A0A4D6NR45</accession>
<dbReference type="Proteomes" id="UP000501690">
    <property type="component" value="Linkage Group LG11"/>
</dbReference>
<protein>
    <submittedName>
        <fullName evidence="1">Uncharacterized protein</fullName>
    </submittedName>
</protein>
<proteinExistence type="predicted"/>
<gene>
    <name evidence="1" type="ORF">DEO72_LG11g2132</name>
</gene>